<reference evidence="2" key="1">
    <citation type="submission" date="2022-07" db="EMBL/GenBank/DDBJ databases">
        <title>Genome Sequence of Leucocoprinus birnbaumii.</title>
        <authorList>
            <person name="Buettner E."/>
        </authorList>
    </citation>
    <scope>NUCLEOTIDE SEQUENCE</scope>
    <source>
        <strain evidence="2">VT141</strain>
    </source>
</reference>
<dbReference type="AlphaFoldDB" id="A0AAD5W3Q8"/>
<evidence type="ECO:0000313" key="2">
    <source>
        <dbReference type="EMBL" id="KAJ3572573.1"/>
    </source>
</evidence>
<sequence>MTDFLHEREWLTSSGTVLPDPRFEPIVKAARTDSAGKKEEEEETAPNKDGSGGGSSGTDEEMEVLEPLASE</sequence>
<feature type="compositionally biased region" description="Basic and acidic residues" evidence="1">
    <location>
        <begin position="21"/>
        <end position="39"/>
    </location>
</feature>
<evidence type="ECO:0000313" key="3">
    <source>
        <dbReference type="Proteomes" id="UP001213000"/>
    </source>
</evidence>
<feature type="region of interest" description="Disordered" evidence="1">
    <location>
        <begin position="1"/>
        <end position="71"/>
    </location>
</feature>
<keyword evidence="3" id="KW-1185">Reference proteome</keyword>
<protein>
    <submittedName>
        <fullName evidence="2">Uncharacterized protein</fullName>
    </submittedName>
</protein>
<dbReference type="EMBL" id="JANIEX010000137">
    <property type="protein sequence ID" value="KAJ3572573.1"/>
    <property type="molecule type" value="Genomic_DNA"/>
</dbReference>
<dbReference type="Proteomes" id="UP001213000">
    <property type="component" value="Unassembled WGS sequence"/>
</dbReference>
<name>A0AAD5W3Q8_9AGAR</name>
<evidence type="ECO:0000256" key="1">
    <source>
        <dbReference type="SAM" id="MobiDB-lite"/>
    </source>
</evidence>
<accession>A0AAD5W3Q8</accession>
<feature type="compositionally biased region" description="Basic and acidic residues" evidence="1">
    <location>
        <begin position="1"/>
        <end position="10"/>
    </location>
</feature>
<gene>
    <name evidence="2" type="ORF">NP233_g2986</name>
</gene>
<proteinExistence type="predicted"/>
<organism evidence="2 3">
    <name type="scientific">Leucocoprinus birnbaumii</name>
    <dbReference type="NCBI Taxonomy" id="56174"/>
    <lineage>
        <taxon>Eukaryota</taxon>
        <taxon>Fungi</taxon>
        <taxon>Dikarya</taxon>
        <taxon>Basidiomycota</taxon>
        <taxon>Agaricomycotina</taxon>
        <taxon>Agaricomycetes</taxon>
        <taxon>Agaricomycetidae</taxon>
        <taxon>Agaricales</taxon>
        <taxon>Agaricineae</taxon>
        <taxon>Agaricaceae</taxon>
        <taxon>Leucocoprinus</taxon>
    </lineage>
</organism>
<comment type="caution">
    <text evidence="2">The sequence shown here is derived from an EMBL/GenBank/DDBJ whole genome shotgun (WGS) entry which is preliminary data.</text>
</comment>